<keyword evidence="8" id="KW-1185">Reference proteome</keyword>
<comment type="catalytic activity">
    <reaction evidence="1">
        <text>ATP + protein L-histidine = ADP + protein N-phospho-L-histidine.</text>
        <dbReference type="EC" id="2.7.13.3"/>
    </reaction>
</comment>
<evidence type="ECO:0000313" key="7">
    <source>
        <dbReference type="EMBL" id="MBH8563242.1"/>
    </source>
</evidence>
<evidence type="ECO:0000256" key="4">
    <source>
        <dbReference type="ARBA" id="ARBA00022777"/>
    </source>
</evidence>
<evidence type="ECO:0000256" key="5">
    <source>
        <dbReference type="ARBA" id="ARBA00023012"/>
    </source>
</evidence>
<dbReference type="PANTHER" id="PTHR42878">
    <property type="entry name" value="TWO-COMPONENT HISTIDINE KINASE"/>
    <property type="match status" value="1"/>
</dbReference>
<gene>
    <name evidence="7" type="ORF">I8748_13775</name>
</gene>
<evidence type="ECO:0000259" key="6">
    <source>
        <dbReference type="PROSITE" id="PS50109"/>
    </source>
</evidence>
<dbReference type="AlphaFoldDB" id="A0A8J7HPH3"/>
<dbReference type="PROSITE" id="PS50109">
    <property type="entry name" value="HIS_KIN"/>
    <property type="match status" value="1"/>
</dbReference>
<name>A0A8J7HPH3_9NOST</name>
<accession>A0A8J7HPH3</accession>
<dbReference type="InterPro" id="IPR004358">
    <property type="entry name" value="Sig_transdc_His_kin-like_C"/>
</dbReference>
<protein>
    <recommendedName>
        <fullName evidence="2">histidine kinase</fullName>
        <ecNumber evidence="2">2.7.13.3</ecNumber>
    </recommendedName>
</protein>
<dbReference type="Proteomes" id="UP000632766">
    <property type="component" value="Unassembled WGS sequence"/>
</dbReference>
<organism evidence="7 8">
    <name type="scientific">Amazonocrinis nigriterrae CENA67</name>
    <dbReference type="NCBI Taxonomy" id="2794033"/>
    <lineage>
        <taxon>Bacteria</taxon>
        <taxon>Bacillati</taxon>
        <taxon>Cyanobacteriota</taxon>
        <taxon>Cyanophyceae</taxon>
        <taxon>Nostocales</taxon>
        <taxon>Nostocaceae</taxon>
        <taxon>Amazonocrinis</taxon>
        <taxon>Amazonocrinis nigriterrae</taxon>
    </lineage>
</organism>
<dbReference type="InterPro" id="IPR050351">
    <property type="entry name" value="BphY/WalK/GraS-like"/>
</dbReference>
<dbReference type="EMBL" id="JAECZC010000022">
    <property type="protein sequence ID" value="MBH8563242.1"/>
    <property type="molecule type" value="Genomic_DNA"/>
</dbReference>
<dbReference type="Gene3D" id="3.30.565.10">
    <property type="entry name" value="Histidine kinase-like ATPase, C-terminal domain"/>
    <property type="match status" value="1"/>
</dbReference>
<evidence type="ECO:0000256" key="1">
    <source>
        <dbReference type="ARBA" id="ARBA00000085"/>
    </source>
</evidence>
<evidence type="ECO:0000313" key="8">
    <source>
        <dbReference type="Proteomes" id="UP000632766"/>
    </source>
</evidence>
<dbReference type="Pfam" id="PF02518">
    <property type="entry name" value="HATPase_c"/>
    <property type="match status" value="1"/>
</dbReference>
<dbReference type="PANTHER" id="PTHR42878:SF15">
    <property type="entry name" value="BACTERIOPHYTOCHROME"/>
    <property type="match status" value="1"/>
</dbReference>
<dbReference type="GO" id="GO:0004673">
    <property type="term" value="F:protein histidine kinase activity"/>
    <property type="evidence" value="ECO:0007669"/>
    <property type="project" value="UniProtKB-EC"/>
</dbReference>
<feature type="domain" description="Histidine kinase" evidence="6">
    <location>
        <begin position="1"/>
        <end position="52"/>
    </location>
</feature>
<dbReference type="InterPro" id="IPR005467">
    <property type="entry name" value="His_kinase_dom"/>
</dbReference>
<proteinExistence type="predicted"/>
<evidence type="ECO:0000256" key="2">
    <source>
        <dbReference type="ARBA" id="ARBA00012438"/>
    </source>
</evidence>
<dbReference type="GO" id="GO:0030295">
    <property type="term" value="F:protein kinase activator activity"/>
    <property type="evidence" value="ECO:0007669"/>
    <property type="project" value="TreeGrafter"/>
</dbReference>
<dbReference type="EC" id="2.7.13.3" evidence="2"/>
<dbReference type="GO" id="GO:0000156">
    <property type="term" value="F:phosphorelay response regulator activity"/>
    <property type="evidence" value="ECO:0007669"/>
    <property type="project" value="TreeGrafter"/>
</dbReference>
<dbReference type="InterPro" id="IPR036890">
    <property type="entry name" value="HATPase_C_sf"/>
</dbReference>
<dbReference type="SUPFAM" id="SSF55874">
    <property type="entry name" value="ATPase domain of HSP90 chaperone/DNA topoisomerase II/histidine kinase"/>
    <property type="match status" value="1"/>
</dbReference>
<comment type="caution">
    <text evidence="7">The sequence shown here is derived from an EMBL/GenBank/DDBJ whole genome shotgun (WGS) entry which is preliminary data.</text>
</comment>
<dbReference type="InterPro" id="IPR003594">
    <property type="entry name" value="HATPase_dom"/>
</dbReference>
<reference evidence="7 8" key="1">
    <citation type="journal article" date="2021" name="Int. J. Syst. Evol. Microbiol.">
        <title>Amazonocrinis nigriterrae gen. nov., sp. nov., Atlanticothrix silvestris gen. nov., sp. nov. and Dendronalium phyllosphericum gen. nov., sp. nov., nostocacean cyanobacteria from Brazilian environments.</title>
        <authorList>
            <person name="Alvarenga D.O."/>
            <person name="Andreote A.P.D."/>
            <person name="Branco L.H.Z."/>
            <person name="Delbaje E."/>
            <person name="Cruz R.B."/>
            <person name="Varani A.M."/>
            <person name="Fiore M.F."/>
        </authorList>
    </citation>
    <scope>NUCLEOTIDE SEQUENCE [LARGE SCALE GENOMIC DNA]</scope>
    <source>
        <strain evidence="7 8">CENA67</strain>
    </source>
</reference>
<keyword evidence="5" id="KW-0902">Two-component regulatory system</keyword>
<dbReference type="PRINTS" id="PR00344">
    <property type="entry name" value="BCTRLSENSOR"/>
</dbReference>
<evidence type="ECO:0000256" key="3">
    <source>
        <dbReference type="ARBA" id="ARBA00022679"/>
    </source>
</evidence>
<keyword evidence="4" id="KW-0418">Kinase</keyword>
<dbReference type="GO" id="GO:0007234">
    <property type="term" value="P:osmosensory signaling via phosphorelay pathway"/>
    <property type="evidence" value="ECO:0007669"/>
    <property type="project" value="TreeGrafter"/>
</dbReference>
<keyword evidence="3" id="KW-0808">Transferase</keyword>
<sequence>MFERLHGEDSYPGSGIGLAIVRKGIDRMGGHVGVESALGQGSRFWIELQTQDMDT</sequence>